<keyword evidence="2" id="KW-1185">Reference proteome</keyword>
<reference evidence="1" key="1">
    <citation type="submission" date="2020-08" db="EMBL/GenBank/DDBJ databases">
        <title>Multicomponent nature underlies the extraordinary mechanical properties of spider dragline silk.</title>
        <authorList>
            <person name="Kono N."/>
            <person name="Nakamura H."/>
            <person name="Mori M."/>
            <person name="Yoshida Y."/>
            <person name="Ohtoshi R."/>
            <person name="Malay A.D."/>
            <person name="Moran D.A.P."/>
            <person name="Tomita M."/>
            <person name="Numata K."/>
            <person name="Arakawa K."/>
        </authorList>
    </citation>
    <scope>NUCLEOTIDE SEQUENCE</scope>
</reference>
<comment type="caution">
    <text evidence="1">The sequence shown here is derived from an EMBL/GenBank/DDBJ whole genome shotgun (WGS) entry which is preliminary data.</text>
</comment>
<gene>
    <name evidence="1" type="ORF">NPIL_183731</name>
</gene>
<dbReference type="AlphaFoldDB" id="A0A8X6P162"/>
<dbReference type="Proteomes" id="UP000887013">
    <property type="component" value="Unassembled WGS sequence"/>
</dbReference>
<evidence type="ECO:0000313" key="2">
    <source>
        <dbReference type="Proteomes" id="UP000887013"/>
    </source>
</evidence>
<organism evidence="1 2">
    <name type="scientific">Nephila pilipes</name>
    <name type="common">Giant wood spider</name>
    <name type="synonym">Nephila maculata</name>
    <dbReference type="NCBI Taxonomy" id="299642"/>
    <lineage>
        <taxon>Eukaryota</taxon>
        <taxon>Metazoa</taxon>
        <taxon>Ecdysozoa</taxon>
        <taxon>Arthropoda</taxon>
        <taxon>Chelicerata</taxon>
        <taxon>Arachnida</taxon>
        <taxon>Araneae</taxon>
        <taxon>Araneomorphae</taxon>
        <taxon>Entelegynae</taxon>
        <taxon>Araneoidea</taxon>
        <taxon>Nephilidae</taxon>
        <taxon>Nephila</taxon>
    </lineage>
</organism>
<name>A0A8X6P162_NEPPI</name>
<protein>
    <submittedName>
        <fullName evidence="1">Uncharacterized protein</fullName>
    </submittedName>
</protein>
<evidence type="ECO:0000313" key="1">
    <source>
        <dbReference type="EMBL" id="GFT42482.1"/>
    </source>
</evidence>
<proteinExistence type="predicted"/>
<accession>A0A8X6P162</accession>
<dbReference type="EMBL" id="BMAW01015190">
    <property type="protein sequence ID" value="GFT42482.1"/>
    <property type="molecule type" value="Genomic_DNA"/>
</dbReference>
<sequence>MFVERLRFDSVIHGKLLNALGCMMDSARLASKFVIQFKQAIKVERRVKCYLQTVRSALLVGCRMFDGSAAKRKTLHTCRIRKYLNNQSCERRLL</sequence>